<protein>
    <submittedName>
        <fullName evidence="1">Uncharacterized protein</fullName>
    </submittedName>
</protein>
<dbReference type="RefSeq" id="WP_012598492.1">
    <property type="nucleotide sequence ID" value="NC_011729.1"/>
</dbReference>
<accession>B7KJU7</accession>
<dbReference type="HOGENOM" id="CLU_163218_0_0_3"/>
<dbReference type="OrthoDB" id="574254at2"/>
<proteinExistence type="predicted"/>
<evidence type="ECO:0000313" key="2">
    <source>
        <dbReference type="Proteomes" id="UP000002384"/>
    </source>
</evidence>
<gene>
    <name evidence="1" type="ordered locus">PCC7424_1094</name>
</gene>
<evidence type="ECO:0000313" key="1">
    <source>
        <dbReference type="EMBL" id="ACK69546.1"/>
    </source>
</evidence>
<sequence>MMSSTVWGPLTVEQFFKDYNWLGEPPKFPSLETEFPSEKPTSWLCLSVEEFLGKNTWKAQPVIKQKDPSPVPPPTLSLTLPVNEFLQWAAWGGQTEKNEAIKPLSKPSNSVYNCHDSHNYNLNDLSDLF</sequence>
<reference evidence="2" key="1">
    <citation type="journal article" date="2011" name="MBio">
        <title>Novel metabolic attributes of the genus Cyanothece, comprising a group of unicellular nitrogen-fixing Cyanobacteria.</title>
        <authorList>
            <person name="Bandyopadhyay A."/>
            <person name="Elvitigala T."/>
            <person name="Welsh E."/>
            <person name="Stockel J."/>
            <person name="Liberton M."/>
            <person name="Min H."/>
            <person name="Sherman L.A."/>
            <person name="Pakrasi H.B."/>
        </authorList>
    </citation>
    <scope>NUCLEOTIDE SEQUENCE [LARGE SCALE GENOMIC DNA]</scope>
    <source>
        <strain evidence="2">PCC 7424</strain>
    </source>
</reference>
<organism evidence="1 2">
    <name type="scientific">Gloeothece citriformis (strain PCC 7424)</name>
    <name type="common">Cyanothece sp. (strain PCC 7424)</name>
    <dbReference type="NCBI Taxonomy" id="65393"/>
    <lineage>
        <taxon>Bacteria</taxon>
        <taxon>Bacillati</taxon>
        <taxon>Cyanobacteriota</taxon>
        <taxon>Cyanophyceae</taxon>
        <taxon>Oscillatoriophycideae</taxon>
        <taxon>Chroococcales</taxon>
        <taxon>Aphanothecaceae</taxon>
        <taxon>Gloeothece</taxon>
        <taxon>Gloeothece citriformis</taxon>
    </lineage>
</organism>
<name>B7KJU7_GLOC7</name>
<dbReference type="eggNOG" id="ENOG5033AR9">
    <property type="taxonomic scope" value="Bacteria"/>
</dbReference>
<dbReference type="STRING" id="65393.PCC7424_1094"/>
<keyword evidence="2" id="KW-1185">Reference proteome</keyword>
<dbReference type="EMBL" id="CP001291">
    <property type="protein sequence ID" value="ACK69546.1"/>
    <property type="molecule type" value="Genomic_DNA"/>
</dbReference>
<dbReference type="Proteomes" id="UP000002384">
    <property type="component" value="Chromosome"/>
</dbReference>
<dbReference type="KEGG" id="cyc:PCC7424_1094"/>
<dbReference type="AlphaFoldDB" id="B7KJU7"/>